<evidence type="ECO:0000256" key="2">
    <source>
        <dbReference type="ARBA" id="ARBA00022692"/>
    </source>
</evidence>
<accession>A0AAD5SKY9</accession>
<feature type="transmembrane region" description="Helical" evidence="5">
    <location>
        <begin position="110"/>
        <end position="131"/>
    </location>
</feature>
<feature type="transmembrane region" description="Helical" evidence="5">
    <location>
        <begin position="78"/>
        <end position="98"/>
    </location>
</feature>
<dbReference type="Proteomes" id="UP001212841">
    <property type="component" value="Unassembled WGS sequence"/>
</dbReference>
<evidence type="ECO:0000256" key="5">
    <source>
        <dbReference type="SAM" id="Phobius"/>
    </source>
</evidence>
<evidence type="ECO:0000256" key="4">
    <source>
        <dbReference type="ARBA" id="ARBA00023136"/>
    </source>
</evidence>
<comment type="caution">
    <text evidence="7">The sequence shown here is derived from an EMBL/GenBank/DDBJ whole genome shotgun (WGS) entry which is preliminary data.</text>
</comment>
<evidence type="ECO:0000256" key="3">
    <source>
        <dbReference type="ARBA" id="ARBA00022989"/>
    </source>
</evidence>
<organism evidence="7 8">
    <name type="scientific">Rhizophlyctis rosea</name>
    <dbReference type="NCBI Taxonomy" id="64517"/>
    <lineage>
        <taxon>Eukaryota</taxon>
        <taxon>Fungi</taxon>
        <taxon>Fungi incertae sedis</taxon>
        <taxon>Chytridiomycota</taxon>
        <taxon>Chytridiomycota incertae sedis</taxon>
        <taxon>Chytridiomycetes</taxon>
        <taxon>Rhizophlyctidales</taxon>
        <taxon>Rhizophlyctidaceae</taxon>
        <taxon>Rhizophlyctis</taxon>
    </lineage>
</organism>
<keyword evidence="4 5" id="KW-0472">Membrane</keyword>
<proteinExistence type="predicted"/>
<evidence type="ECO:0000313" key="8">
    <source>
        <dbReference type="Proteomes" id="UP001212841"/>
    </source>
</evidence>
<dbReference type="AlphaFoldDB" id="A0AAD5SKY9"/>
<dbReference type="EMBL" id="JADGJD010000013">
    <property type="protein sequence ID" value="KAJ3057005.1"/>
    <property type="molecule type" value="Genomic_DNA"/>
</dbReference>
<evidence type="ECO:0000256" key="1">
    <source>
        <dbReference type="ARBA" id="ARBA00004141"/>
    </source>
</evidence>
<feature type="transmembrane region" description="Helical" evidence="5">
    <location>
        <begin position="151"/>
        <end position="171"/>
    </location>
</feature>
<feature type="transmembrane region" description="Helical" evidence="5">
    <location>
        <begin position="40"/>
        <end position="58"/>
    </location>
</feature>
<evidence type="ECO:0000313" key="7">
    <source>
        <dbReference type="EMBL" id="KAJ3057005.1"/>
    </source>
</evidence>
<comment type="subcellular location">
    <subcellularLocation>
        <location evidence="1">Membrane</location>
        <topology evidence="1">Multi-pass membrane protein</topology>
    </subcellularLocation>
</comment>
<evidence type="ECO:0000259" key="6">
    <source>
        <dbReference type="Pfam" id="PF01284"/>
    </source>
</evidence>
<dbReference type="InterPro" id="IPR008253">
    <property type="entry name" value="Marvel"/>
</dbReference>
<protein>
    <recommendedName>
        <fullName evidence="6">MARVEL domain-containing protein</fullName>
    </recommendedName>
</protein>
<feature type="domain" description="MARVEL" evidence="6">
    <location>
        <begin position="41"/>
        <end position="170"/>
    </location>
</feature>
<dbReference type="GO" id="GO:0016020">
    <property type="term" value="C:membrane"/>
    <property type="evidence" value="ECO:0007669"/>
    <property type="project" value="UniProtKB-SubCell"/>
</dbReference>
<name>A0AAD5SKY9_9FUNG</name>
<sequence>MPKPPKNFNFKDLANKWDLKGSLIKARDTRNFTIEKPGRFGARFFQIFCALGAWYFLAQQDDALITAQGGHLRQTIKAIFFAIVSPIISGLLIAVYLLPVFLKKWTSRRILIIETACDFIITLCWFAGFIASLSQMKGECPPAKSPECDRFNWAVAWFFFSFAFFAAGLTFDVRTWYKAVFEPQEVDAEVLLDIRRTTRGRY</sequence>
<keyword evidence="8" id="KW-1185">Reference proteome</keyword>
<gene>
    <name evidence="7" type="ORF">HK097_001489</name>
</gene>
<reference evidence="7" key="1">
    <citation type="submission" date="2020-05" db="EMBL/GenBank/DDBJ databases">
        <title>Phylogenomic resolution of chytrid fungi.</title>
        <authorList>
            <person name="Stajich J.E."/>
            <person name="Amses K."/>
            <person name="Simmons R."/>
            <person name="Seto K."/>
            <person name="Myers J."/>
            <person name="Bonds A."/>
            <person name="Quandt C.A."/>
            <person name="Barry K."/>
            <person name="Liu P."/>
            <person name="Grigoriev I."/>
            <person name="Longcore J.E."/>
            <person name="James T.Y."/>
        </authorList>
    </citation>
    <scope>NUCLEOTIDE SEQUENCE</scope>
    <source>
        <strain evidence="7">JEL0318</strain>
    </source>
</reference>
<keyword evidence="3 5" id="KW-1133">Transmembrane helix</keyword>
<dbReference type="Pfam" id="PF01284">
    <property type="entry name" value="MARVEL"/>
    <property type="match status" value="1"/>
</dbReference>
<keyword evidence="2 5" id="KW-0812">Transmembrane</keyword>